<dbReference type="GO" id="GO:0007059">
    <property type="term" value="P:chromosome segregation"/>
    <property type="evidence" value="ECO:0007669"/>
    <property type="project" value="UniProtKB-KW"/>
</dbReference>
<comment type="subunit">
    <text evidence="6">Component of the cohesin complex.</text>
</comment>
<evidence type="ECO:0000256" key="4">
    <source>
        <dbReference type="ARBA" id="ARBA00022829"/>
    </source>
</evidence>
<evidence type="ECO:0000256" key="3">
    <source>
        <dbReference type="ARBA" id="ARBA00022776"/>
    </source>
</evidence>
<evidence type="ECO:0000259" key="9">
    <source>
        <dbReference type="Pfam" id="PF04825"/>
    </source>
</evidence>
<dbReference type="GeneID" id="105035012"/>
<dbReference type="FunCoup" id="A0A6I9QFP4">
    <property type="interactions" value="510"/>
</dbReference>
<dbReference type="GO" id="GO:0007062">
    <property type="term" value="P:sister chromatid cohesion"/>
    <property type="evidence" value="ECO:0007669"/>
    <property type="project" value="InterPro"/>
</dbReference>
<evidence type="ECO:0000313" key="11">
    <source>
        <dbReference type="RefSeq" id="XP_010908705.1"/>
    </source>
</evidence>
<comment type="subcellular location">
    <subcellularLocation>
        <location evidence="1">Nucleus</location>
    </subcellularLocation>
</comment>
<keyword evidence="3" id="KW-0498">Mitosis</keyword>
<feature type="compositionally biased region" description="Basic and acidic residues" evidence="7">
    <location>
        <begin position="221"/>
        <end position="244"/>
    </location>
</feature>
<organism evidence="10 11">
    <name type="scientific">Elaeis guineensis var. tenera</name>
    <name type="common">Oil palm</name>
    <dbReference type="NCBI Taxonomy" id="51953"/>
    <lineage>
        <taxon>Eukaryota</taxon>
        <taxon>Viridiplantae</taxon>
        <taxon>Streptophyta</taxon>
        <taxon>Embryophyta</taxon>
        <taxon>Tracheophyta</taxon>
        <taxon>Spermatophyta</taxon>
        <taxon>Magnoliopsida</taxon>
        <taxon>Liliopsida</taxon>
        <taxon>Arecaceae</taxon>
        <taxon>Arecoideae</taxon>
        <taxon>Cocoseae</taxon>
        <taxon>Elaeidinae</taxon>
        <taxon>Elaeis</taxon>
    </lineage>
</organism>
<dbReference type="GO" id="GO:1990414">
    <property type="term" value="P:replication-born double-strand break repair via sister chromatid exchange"/>
    <property type="evidence" value="ECO:0007669"/>
    <property type="project" value="TreeGrafter"/>
</dbReference>
<evidence type="ECO:0000256" key="6">
    <source>
        <dbReference type="ARBA" id="ARBA00064543"/>
    </source>
</evidence>
<dbReference type="GO" id="GO:0008278">
    <property type="term" value="C:cohesin complex"/>
    <property type="evidence" value="ECO:0007669"/>
    <property type="project" value="InterPro"/>
</dbReference>
<dbReference type="CDD" id="cd21793">
    <property type="entry name" value="Rad21_Rec8_M_AtSYN1-like"/>
    <property type="match status" value="1"/>
</dbReference>
<dbReference type="InParanoid" id="A0A6I9QFP4"/>
<dbReference type="PANTHER" id="PTHR12585">
    <property type="entry name" value="SCC1 / RAD21 FAMILY MEMBER"/>
    <property type="match status" value="1"/>
</dbReference>
<dbReference type="InterPro" id="IPR023093">
    <property type="entry name" value="ScpA-like_C"/>
</dbReference>
<gene>
    <name evidence="11" type="primary">LOC105035012</name>
</gene>
<feature type="region of interest" description="Disordered" evidence="7">
    <location>
        <begin position="217"/>
        <end position="244"/>
    </location>
</feature>
<feature type="domain" description="Rad21/Rec8-like protein C-terminal eukaryotic" evidence="8">
    <location>
        <begin position="1204"/>
        <end position="1251"/>
    </location>
</feature>
<keyword evidence="5" id="KW-0539">Nucleus</keyword>
<accession>A0A6I9QFP4</accession>
<reference evidence="11" key="1">
    <citation type="submission" date="2025-08" db="UniProtKB">
        <authorList>
            <consortium name="RefSeq"/>
        </authorList>
    </citation>
    <scope>IDENTIFICATION</scope>
</reference>
<feature type="compositionally biased region" description="Basic residues" evidence="7">
    <location>
        <begin position="702"/>
        <end position="714"/>
    </location>
</feature>
<comment type="similarity">
    <text evidence="2">Belongs to the rad21 family.</text>
</comment>
<dbReference type="InterPro" id="IPR006910">
    <property type="entry name" value="Rad21_Rec8_N"/>
</dbReference>
<name>A0A6I9QFP4_ELAGV</name>
<feature type="region of interest" description="Disordered" evidence="7">
    <location>
        <begin position="319"/>
        <end position="356"/>
    </location>
</feature>
<keyword evidence="3" id="KW-0132">Cell division</keyword>
<feature type="region of interest" description="Disordered" evidence="7">
    <location>
        <begin position="688"/>
        <end position="714"/>
    </location>
</feature>
<dbReference type="InterPro" id="IPR039781">
    <property type="entry name" value="Rad21/Rec8-like"/>
</dbReference>
<proteinExistence type="inferred from homology"/>
<dbReference type="FunFam" id="1.10.10.580:FF:000002">
    <property type="entry name" value="Sister chromatid cohesion 1 protein 4"/>
    <property type="match status" value="1"/>
</dbReference>
<feature type="region of interest" description="Disordered" evidence="7">
    <location>
        <begin position="1158"/>
        <end position="1178"/>
    </location>
</feature>
<evidence type="ECO:0000313" key="10">
    <source>
        <dbReference type="Proteomes" id="UP000504607"/>
    </source>
</evidence>
<dbReference type="Pfam" id="PF04825">
    <property type="entry name" value="Rad21_Rec8_N"/>
    <property type="match status" value="1"/>
</dbReference>
<feature type="compositionally biased region" description="Basic and acidic residues" evidence="7">
    <location>
        <begin position="338"/>
        <end position="351"/>
    </location>
</feature>
<evidence type="ECO:0000256" key="1">
    <source>
        <dbReference type="ARBA" id="ARBA00004123"/>
    </source>
</evidence>
<feature type="compositionally biased region" description="Polar residues" evidence="7">
    <location>
        <begin position="319"/>
        <end position="334"/>
    </location>
</feature>
<evidence type="ECO:0000256" key="7">
    <source>
        <dbReference type="SAM" id="MobiDB-lite"/>
    </source>
</evidence>
<evidence type="ECO:0000256" key="2">
    <source>
        <dbReference type="ARBA" id="ARBA00009870"/>
    </source>
</evidence>
<evidence type="ECO:0000256" key="5">
    <source>
        <dbReference type="ARBA" id="ARBA00023242"/>
    </source>
</evidence>
<keyword evidence="10" id="KW-1185">Reference proteome</keyword>
<dbReference type="Gene3D" id="1.10.10.580">
    <property type="entry name" value="Structural maintenance of chromosome 1. Chain E"/>
    <property type="match status" value="1"/>
</dbReference>
<dbReference type="AlphaFoldDB" id="A0A6I9QFP4"/>
<dbReference type="RefSeq" id="XP_010908705.1">
    <property type="nucleotide sequence ID" value="XM_010910403.3"/>
</dbReference>
<feature type="compositionally biased region" description="Polar residues" evidence="7">
    <location>
        <begin position="569"/>
        <end position="592"/>
    </location>
</feature>
<keyword evidence="4" id="KW-0159">Chromosome partition</keyword>
<dbReference type="OrthoDB" id="10071381at2759"/>
<dbReference type="SUPFAM" id="SSF46785">
    <property type="entry name" value="Winged helix' DNA-binding domain"/>
    <property type="match status" value="1"/>
</dbReference>
<sequence>MFYSQFILAKKGPLGTIWIAAHLERKLRKNQVADTDIGVSVDSILFPEVPIALRLSSHLLLGVVRIYSRKVNYLFHDCSEALLKIKQAFRSTAVDLPPEESTAPYHSITLPETFHLDDFELPDSAYEGDFVDRHVSSKEQITLQDTLDGTGYSTLQFGLDERFGDGNASQIGLELDEDLFLDKHPSQHASTSLGSDKCAMHQGQSLFSLADMEIDEGESGLNKDKSVETPNDLSEHSDNPDKHVLPRNDGTSQWHGYNIQTPDLNEAFFPRDHIEGSTAIPSQIDFISTADEVASTELIESAQAPSTPGLMEETFSAAAQESPVLSPQRKTSPVTGEEALKSDKPGSHFECPDSTTESGHIQAVTMDCEPANIVPLTSLPTSSGFVAAADEPHSECGQKSADNNVQNDIVCDEVEDVIVASQIHDDGDAMLPENIPESSVTLTTKSTSREGNAEPSILGKQDYKEDIDHCPNSNASALNIDSNSQLNQASSLSAEDGVLVESIPEFSQQDLGGCSGTSLRKEALYVTESSFDLQGEDFNIANATNTDVEMHQQSGHALLESVPGVSKPNEPSTGPISKDTQLDQFNCSSSSEFPEPEKMLLAPAGNVDPASELGQLTAEKGVIESDGSVNRISSLCGKKRRLMESTPVLQHGTSTKMSGKSRIRRNTDYIPDDDDLLASILVGKRTPVLRIGPTPPPPKAASLKRPRLTTRPGMPKRKVLLDDTTVLHADAIRQQLINAEDIRRMRKKAPCTRPEIWMIEKSLLEDEIFNESIITGVSVELNTLHNRRYDSEIDESHSRADPSKEAELSRSLEFVRETSGKEMAESIPVMPNKVDVETQGPSGTSVAVEAQLDKGSSECDAQEHLGSLTDLPQPDLSNNIQTCDITMTENNMQDENAEVHLSTPATDCGAEDIAVHKNEDIAPSSENEDLCMHSEWQALHGSVQPASELSEMNNEALQTTEITSVIGLDLAEDETRDASVVAGNGGIAAAGNINCPHDTHADVGKIGHTETLVSIQDSSLLEVEVCLQTDSTTIRHLNSTMLDVAMEGSEIADPVAVTSHQTVQGKDNGLDARVEDGSVMQKNLHNEVNSFQPNTEIENVPSAVGENSGLQELNAEGGMDVESASVDLAAAKECSDFGSAVGGNDTEFLNVDDEADYDDAADHDMPNPEEAQSVENSGWSSRTRGVARYLKILFDEESGRGRKLVAMDRLLAGKTRKEASRMFFETLVLKTRDYIHVEQDNPLECINIKPTIKLLKSEF</sequence>
<dbReference type="GO" id="GO:0005634">
    <property type="term" value="C:nucleus"/>
    <property type="evidence" value="ECO:0007669"/>
    <property type="project" value="UniProtKB-SubCell"/>
</dbReference>
<protein>
    <submittedName>
        <fullName evidence="11">Sister chromatid cohesion 1 protein 4 isoform X1</fullName>
    </submittedName>
</protein>
<keyword evidence="3" id="KW-0131">Cell cycle</keyword>
<dbReference type="InterPro" id="IPR036390">
    <property type="entry name" value="WH_DNA-bd_sf"/>
</dbReference>
<dbReference type="Pfam" id="PF04824">
    <property type="entry name" value="Rad21_Rec8"/>
    <property type="match status" value="1"/>
</dbReference>
<dbReference type="Proteomes" id="UP000504607">
    <property type="component" value="Chromosome 2"/>
</dbReference>
<dbReference type="GO" id="GO:0003682">
    <property type="term" value="F:chromatin binding"/>
    <property type="evidence" value="ECO:0007669"/>
    <property type="project" value="TreeGrafter"/>
</dbReference>
<evidence type="ECO:0000259" key="8">
    <source>
        <dbReference type="Pfam" id="PF04824"/>
    </source>
</evidence>
<dbReference type="KEGG" id="egu:105035012"/>
<dbReference type="InterPro" id="IPR006909">
    <property type="entry name" value="Rad21/Rec8_C_eu"/>
</dbReference>
<feature type="domain" description="Rad21/Rec8-like protein N-terminal" evidence="9">
    <location>
        <begin position="1"/>
        <end position="101"/>
    </location>
</feature>
<dbReference type="PANTHER" id="PTHR12585:SF69">
    <property type="entry name" value="FI11703P"/>
    <property type="match status" value="1"/>
</dbReference>
<feature type="region of interest" description="Disordered" evidence="7">
    <location>
        <begin position="561"/>
        <end position="594"/>
    </location>
</feature>